<protein>
    <submittedName>
        <fullName evidence="1">Uncharacterized protein</fullName>
    </submittedName>
</protein>
<name>A0A158KYF7_9BURK</name>
<comment type="caution">
    <text evidence="1">The sequence shown here is derived from an EMBL/GenBank/DDBJ whole genome shotgun (WGS) entry which is preliminary data.</text>
</comment>
<dbReference type="AlphaFoldDB" id="A0A158KYF7"/>
<reference evidence="1" key="1">
    <citation type="submission" date="2016-01" db="EMBL/GenBank/DDBJ databases">
        <authorList>
            <person name="Peeters C."/>
        </authorList>
    </citation>
    <scope>NUCLEOTIDE SEQUENCE [LARGE SCALE GENOMIC DNA]</scope>
    <source>
        <strain evidence="1">LMG 22937</strain>
    </source>
</reference>
<organism evidence="1 2">
    <name type="scientific">Caballeronia terrestris</name>
    <dbReference type="NCBI Taxonomy" id="1226301"/>
    <lineage>
        <taxon>Bacteria</taxon>
        <taxon>Pseudomonadati</taxon>
        <taxon>Pseudomonadota</taxon>
        <taxon>Betaproteobacteria</taxon>
        <taxon>Burkholderiales</taxon>
        <taxon>Burkholderiaceae</taxon>
        <taxon>Caballeronia</taxon>
    </lineage>
</organism>
<evidence type="ECO:0000313" key="1">
    <source>
        <dbReference type="EMBL" id="SAL86154.1"/>
    </source>
</evidence>
<dbReference type="EMBL" id="FCOL02000220">
    <property type="protein sequence ID" value="SAL86154.1"/>
    <property type="molecule type" value="Genomic_DNA"/>
</dbReference>
<evidence type="ECO:0000313" key="2">
    <source>
        <dbReference type="Proteomes" id="UP000054925"/>
    </source>
</evidence>
<proteinExistence type="predicted"/>
<keyword evidence="2" id="KW-1185">Reference proteome</keyword>
<gene>
    <name evidence="1" type="ORF">AWB67_07128</name>
</gene>
<sequence>MNLPMTNPVHRLGVPTALGLRHQMVQAPLACWNETTAQRADFAHCLRLIPRFGSLLCHRLAVLHCVLNRKV</sequence>
<accession>A0A158KYF7</accession>
<dbReference type="Proteomes" id="UP000054925">
    <property type="component" value="Unassembled WGS sequence"/>
</dbReference>